<name>A0A8K0UWN7_9AGAR</name>
<gene>
    <name evidence="2" type="ORF">BXZ70DRAFT_396137</name>
</gene>
<feature type="region of interest" description="Disordered" evidence="1">
    <location>
        <begin position="1"/>
        <end position="350"/>
    </location>
</feature>
<evidence type="ECO:0000313" key="2">
    <source>
        <dbReference type="EMBL" id="KAH8105823.1"/>
    </source>
</evidence>
<dbReference type="AlphaFoldDB" id="A0A8K0UWN7"/>
<feature type="compositionally biased region" description="Gly residues" evidence="1">
    <location>
        <begin position="309"/>
        <end position="319"/>
    </location>
</feature>
<feature type="compositionally biased region" description="Pro residues" evidence="1">
    <location>
        <begin position="272"/>
        <end position="295"/>
    </location>
</feature>
<protein>
    <submittedName>
        <fullName evidence="2">Uncharacterized protein</fullName>
    </submittedName>
</protein>
<comment type="caution">
    <text evidence="2">The sequence shown here is derived from an EMBL/GenBank/DDBJ whole genome shotgun (WGS) entry which is preliminary data.</text>
</comment>
<proteinExistence type="predicted"/>
<sequence length="424" mass="45196">MPPKKAKGKAKQDAKQEPKPISSASNPPPPTSPQQILVHPADHDVPLPVPPPQPRQPRSPHQFPKQVAWGTAEHMSIHDEGDDISYTSGASQIPSDWTPTPHSPDLHATFGAATSMDEYRERERRRLEREKREQEQEQEREWDEHQRGDETGDWGWDGRDGGGPSNGSPHGGGSASHEQDWGTPGGDAPQLPSSATQAPVPPPAAPEPATADDWRSARANLALKGYSRASGRPPSPPSAAQPRQPAATLLSNMANSQRATQAAMAQQRQTNPQPPPHQPPRTQQPPGRVPMPQPHPYSGAPSIMSGRNFSGGSGHGGDWGMPHPGPAAHPPHGAPPPARSMSYPVPGAQPSKGDPGAYSAWMNWASEAGMVPKVATTIAANIHQSPLGNRGGGDARYGAQPQPHPDVVASLNLPRRILVFDIDP</sequence>
<dbReference type="Proteomes" id="UP000813824">
    <property type="component" value="Unassembled WGS sequence"/>
</dbReference>
<feature type="compositionally biased region" description="Low complexity" evidence="1">
    <location>
        <begin position="257"/>
        <end position="271"/>
    </location>
</feature>
<feature type="compositionally biased region" description="Polar residues" evidence="1">
    <location>
        <begin position="85"/>
        <end position="100"/>
    </location>
</feature>
<feature type="compositionally biased region" description="Gly residues" evidence="1">
    <location>
        <begin position="161"/>
        <end position="174"/>
    </location>
</feature>
<reference evidence="2" key="1">
    <citation type="journal article" date="2021" name="New Phytol.">
        <title>Evolutionary innovations through gain and loss of genes in the ectomycorrhizal Boletales.</title>
        <authorList>
            <person name="Wu G."/>
            <person name="Miyauchi S."/>
            <person name="Morin E."/>
            <person name="Kuo A."/>
            <person name="Drula E."/>
            <person name="Varga T."/>
            <person name="Kohler A."/>
            <person name="Feng B."/>
            <person name="Cao Y."/>
            <person name="Lipzen A."/>
            <person name="Daum C."/>
            <person name="Hundley H."/>
            <person name="Pangilinan J."/>
            <person name="Johnson J."/>
            <person name="Barry K."/>
            <person name="LaButti K."/>
            <person name="Ng V."/>
            <person name="Ahrendt S."/>
            <person name="Min B."/>
            <person name="Choi I.G."/>
            <person name="Park H."/>
            <person name="Plett J.M."/>
            <person name="Magnuson J."/>
            <person name="Spatafora J.W."/>
            <person name="Nagy L.G."/>
            <person name="Henrissat B."/>
            <person name="Grigoriev I.V."/>
            <person name="Yang Z.L."/>
            <person name="Xu J."/>
            <person name="Martin F.M."/>
        </authorList>
    </citation>
    <scope>NUCLEOTIDE SEQUENCE</scope>
    <source>
        <strain evidence="2">KKN 215</strain>
    </source>
</reference>
<evidence type="ECO:0000313" key="3">
    <source>
        <dbReference type="Proteomes" id="UP000813824"/>
    </source>
</evidence>
<dbReference type="EMBL" id="JAEVFJ010000003">
    <property type="protein sequence ID" value="KAH8105823.1"/>
    <property type="molecule type" value="Genomic_DNA"/>
</dbReference>
<keyword evidence="3" id="KW-1185">Reference proteome</keyword>
<feature type="compositionally biased region" description="Pro residues" evidence="1">
    <location>
        <begin position="47"/>
        <end position="57"/>
    </location>
</feature>
<organism evidence="2 3">
    <name type="scientific">Cristinia sonorae</name>
    <dbReference type="NCBI Taxonomy" id="1940300"/>
    <lineage>
        <taxon>Eukaryota</taxon>
        <taxon>Fungi</taxon>
        <taxon>Dikarya</taxon>
        <taxon>Basidiomycota</taxon>
        <taxon>Agaricomycotina</taxon>
        <taxon>Agaricomycetes</taxon>
        <taxon>Agaricomycetidae</taxon>
        <taxon>Agaricales</taxon>
        <taxon>Pleurotineae</taxon>
        <taxon>Stephanosporaceae</taxon>
        <taxon>Cristinia</taxon>
    </lineage>
</organism>
<accession>A0A8K0UWN7</accession>
<feature type="region of interest" description="Disordered" evidence="1">
    <location>
        <begin position="386"/>
        <end position="407"/>
    </location>
</feature>
<feature type="compositionally biased region" description="Pro residues" evidence="1">
    <location>
        <begin position="323"/>
        <end position="338"/>
    </location>
</feature>
<evidence type="ECO:0000256" key="1">
    <source>
        <dbReference type="SAM" id="MobiDB-lite"/>
    </source>
</evidence>
<feature type="compositionally biased region" description="Basic and acidic residues" evidence="1">
    <location>
        <begin position="117"/>
        <end position="160"/>
    </location>
</feature>